<evidence type="ECO:0000313" key="2">
    <source>
        <dbReference type="Proteomes" id="UP001595816"/>
    </source>
</evidence>
<sequence length="53" mass="5632">MADGAQLALEDIAAVLIDTLGAGRQPHDTAKPVDVLIRYCDQLAAREGRGWVA</sequence>
<protein>
    <submittedName>
        <fullName evidence="1">Uncharacterized protein</fullName>
    </submittedName>
</protein>
<organism evidence="1 2">
    <name type="scientific">Hamadaea flava</name>
    <dbReference type="NCBI Taxonomy" id="1742688"/>
    <lineage>
        <taxon>Bacteria</taxon>
        <taxon>Bacillati</taxon>
        <taxon>Actinomycetota</taxon>
        <taxon>Actinomycetes</taxon>
        <taxon>Micromonosporales</taxon>
        <taxon>Micromonosporaceae</taxon>
        <taxon>Hamadaea</taxon>
    </lineage>
</organism>
<name>A0ABV8LVM8_9ACTN</name>
<proteinExistence type="predicted"/>
<keyword evidence="2" id="KW-1185">Reference proteome</keyword>
<comment type="caution">
    <text evidence="1">The sequence shown here is derived from an EMBL/GenBank/DDBJ whole genome shotgun (WGS) entry which is preliminary data.</text>
</comment>
<evidence type="ECO:0000313" key="1">
    <source>
        <dbReference type="EMBL" id="MFC4134584.1"/>
    </source>
</evidence>
<dbReference type="Proteomes" id="UP001595816">
    <property type="component" value="Unassembled WGS sequence"/>
</dbReference>
<gene>
    <name evidence="1" type="ORF">ACFOZ4_28575</name>
</gene>
<dbReference type="RefSeq" id="WP_253761268.1">
    <property type="nucleotide sequence ID" value="NZ_JAMZDZ010000001.1"/>
</dbReference>
<dbReference type="EMBL" id="JBHSAY010000015">
    <property type="protein sequence ID" value="MFC4134584.1"/>
    <property type="molecule type" value="Genomic_DNA"/>
</dbReference>
<accession>A0ABV8LVM8</accession>
<reference evidence="2" key="1">
    <citation type="journal article" date="2019" name="Int. J. Syst. Evol. Microbiol.">
        <title>The Global Catalogue of Microorganisms (GCM) 10K type strain sequencing project: providing services to taxonomists for standard genome sequencing and annotation.</title>
        <authorList>
            <consortium name="The Broad Institute Genomics Platform"/>
            <consortium name="The Broad Institute Genome Sequencing Center for Infectious Disease"/>
            <person name="Wu L."/>
            <person name="Ma J."/>
        </authorList>
    </citation>
    <scope>NUCLEOTIDE SEQUENCE [LARGE SCALE GENOMIC DNA]</scope>
    <source>
        <strain evidence="2">CGMCC 4.7289</strain>
    </source>
</reference>